<comment type="caution">
    <text evidence="9">The sequence shown here is derived from an EMBL/GenBank/DDBJ whole genome shotgun (WGS) entry which is preliminary data.</text>
</comment>
<evidence type="ECO:0000256" key="6">
    <source>
        <dbReference type="ARBA" id="ARBA00022737"/>
    </source>
</evidence>
<evidence type="ECO:0000256" key="4">
    <source>
        <dbReference type="ARBA" id="ARBA00022676"/>
    </source>
</evidence>
<comment type="similarity">
    <text evidence="2">Belongs to the glycosyltransferase 41 family. O-GlcNAc transferase subfamily.</text>
</comment>
<dbReference type="Gene3D" id="3.40.50.2000">
    <property type="entry name" value="Glycogen Phosphorylase B"/>
    <property type="match status" value="1"/>
</dbReference>
<dbReference type="SMART" id="SM00028">
    <property type="entry name" value="TPR"/>
    <property type="match status" value="2"/>
</dbReference>
<feature type="domain" description="O-GlcNAc transferase C-terminal" evidence="8">
    <location>
        <begin position="345"/>
        <end position="513"/>
    </location>
</feature>
<proteinExistence type="inferred from homology"/>
<sequence>MKTEYERLQKRLTYKPLLDKIATGEDLYANRKYDDAIAVFREVLAEIDKSYEFNICELNRKIGNCYYNMGNRDMAREAFEETLKYCTTNASIYSMLGYLCYYSDNEKSIRYYNKALSLEPMPTCVSNICLTMLKSDRYSQKELKEAIEFQIDRYRPCVLKDEKPFVYDKPADPNKTLNIGYLSSDFYCHAMMQFVLPLLEYHNQDKFNFTLYSCSKKSDSTTERIKQTGMKFVDCSNLNEKEIVQKIHDDGIDILVDLGGYTHCRCFALYYKPAPVIMQYLGFVNTMGMKEVDYIFADEFVIPKKSAKYYTEKPLYLKSGMHRFDFNSSRMQLPEINELPYYTNGYITFGSFNCPSKINDYTIALWAKVLQNVPNSKLLIYRTQMTEKIIQKFKKKFEENGIKENRVIYNNIPCKGNHFSAYKLADIALDTTPFNGLTITIEQISMGVPVITLAGESMQSRGCAHVNYVLKLNDLIAENESEYIIKAQKLAGNIKKLDYYRHNLRDILNKSPLRSDPQSFAKCVEEGYTQAWKDFCKSL</sequence>
<dbReference type="PANTHER" id="PTHR44835:SF1">
    <property type="entry name" value="PROTEIN O-GLCNAC TRANSFERASE"/>
    <property type="match status" value="1"/>
</dbReference>
<evidence type="ECO:0000256" key="5">
    <source>
        <dbReference type="ARBA" id="ARBA00022679"/>
    </source>
</evidence>
<dbReference type="SUPFAM" id="SSF48452">
    <property type="entry name" value="TPR-like"/>
    <property type="match status" value="1"/>
</dbReference>
<comment type="pathway">
    <text evidence="1">Protein modification; protein glycosylation.</text>
</comment>
<reference evidence="9" key="2">
    <citation type="journal article" date="2021" name="PeerJ">
        <title>Extensive microbial diversity within the chicken gut microbiome revealed by metagenomics and culture.</title>
        <authorList>
            <person name="Gilroy R."/>
            <person name="Ravi A."/>
            <person name="Getino M."/>
            <person name="Pursley I."/>
            <person name="Horton D.L."/>
            <person name="Alikhan N.F."/>
            <person name="Baker D."/>
            <person name="Gharbi K."/>
            <person name="Hall N."/>
            <person name="Watson M."/>
            <person name="Adriaenssens E.M."/>
            <person name="Foster-Nyarko E."/>
            <person name="Jarju S."/>
            <person name="Secka A."/>
            <person name="Antonio M."/>
            <person name="Oren A."/>
            <person name="Chaudhuri R.R."/>
            <person name="La Ragione R."/>
            <person name="Hildebrand F."/>
            <person name="Pallen M.J."/>
        </authorList>
    </citation>
    <scope>NUCLEOTIDE SEQUENCE</scope>
    <source>
        <strain evidence="9">6276</strain>
    </source>
</reference>
<protein>
    <recommendedName>
        <fullName evidence="3">protein O-GlcNAc transferase</fullName>
        <ecNumber evidence="3">2.4.1.255</ecNumber>
    </recommendedName>
</protein>
<evidence type="ECO:0000256" key="7">
    <source>
        <dbReference type="ARBA" id="ARBA00022803"/>
    </source>
</evidence>
<reference evidence="9" key="1">
    <citation type="submission" date="2020-10" db="EMBL/GenBank/DDBJ databases">
        <authorList>
            <person name="Gilroy R."/>
        </authorList>
    </citation>
    <scope>NUCLEOTIDE SEQUENCE</scope>
    <source>
        <strain evidence="9">6276</strain>
    </source>
</reference>
<dbReference type="Gene3D" id="1.25.40.10">
    <property type="entry name" value="Tetratricopeptide repeat domain"/>
    <property type="match status" value="1"/>
</dbReference>
<evidence type="ECO:0000313" key="10">
    <source>
        <dbReference type="Proteomes" id="UP000823928"/>
    </source>
</evidence>
<dbReference type="InterPro" id="IPR029489">
    <property type="entry name" value="OGT/SEC/SPY_C"/>
</dbReference>
<dbReference type="Pfam" id="PF13844">
    <property type="entry name" value="Glyco_transf_41"/>
    <property type="match status" value="2"/>
</dbReference>
<evidence type="ECO:0000313" key="9">
    <source>
        <dbReference type="EMBL" id="HIS36599.1"/>
    </source>
</evidence>
<evidence type="ECO:0000256" key="3">
    <source>
        <dbReference type="ARBA" id="ARBA00011970"/>
    </source>
</evidence>
<dbReference type="GO" id="GO:0097363">
    <property type="term" value="F:protein O-acetylglucosaminyltransferase activity"/>
    <property type="evidence" value="ECO:0007669"/>
    <property type="project" value="UniProtKB-EC"/>
</dbReference>
<dbReference type="PANTHER" id="PTHR44835">
    <property type="entry name" value="UDP-N-ACETYLGLUCOSAMINE--PEPTIDE N-ACETYLGLUCOSAMINYLTRANSFERASE SPINDLY-RELATED"/>
    <property type="match status" value="1"/>
</dbReference>
<dbReference type="Proteomes" id="UP000823928">
    <property type="component" value="Unassembled WGS sequence"/>
</dbReference>
<dbReference type="InterPro" id="IPR051939">
    <property type="entry name" value="Glycosyltr_41/O-GlcNAc_trsf"/>
</dbReference>
<dbReference type="EMBL" id="DVIU01000163">
    <property type="protein sequence ID" value="HIS36599.1"/>
    <property type="molecule type" value="Genomic_DNA"/>
</dbReference>
<dbReference type="EC" id="2.4.1.255" evidence="3"/>
<dbReference type="InterPro" id="IPR019734">
    <property type="entry name" value="TPR_rpt"/>
</dbReference>
<dbReference type="AlphaFoldDB" id="A0A9D1EZU1"/>
<evidence type="ECO:0000259" key="8">
    <source>
        <dbReference type="Pfam" id="PF13844"/>
    </source>
</evidence>
<dbReference type="InterPro" id="IPR011990">
    <property type="entry name" value="TPR-like_helical_dom_sf"/>
</dbReference>
<keyword evidence="5" id="KW-0808">Transferase</keyword>
<accession>A0A9D1EZU1</accession>
<keyword evidence="4" id="KW-0328">Glycosyltransferase</keyword>
<keyword evidence="7" id="KW-0802">TPR repeat</keyword>
<dbReference type="Gene3D" id="3.40.50.11380">
    <property type="match status" value="1"/>
</dbReference>
<gene>
    <name evidence="9" type="ORF">IAC10_08225</name>
</gene>
<evidence type="ECO:0000256" key="1">
    <source>
        <dbReference type="ARBA" id="ARBA00004922"/>
    </source>
</evidence>
<organism evidence="9 10">
    <name type="scientific">Candidatus Scatousia excrementigallinarum</name>
    <dbReference type="NCBI Taxonomy" id="2840935"/>
    <lineage>
        <taxon>Bacteria</taxon>
        <taxon>Candidatus Scatousia</taxon>
    </lineage>
</organism>
<keyword evidence="6" id="KW-0677">Repeat</keyword>
<name>A0A9D1EZU1_9BACT</name>
<evidence type="ECO:0000256" key="2">
    <source>
        <dbReference type="ARBA" id="ARBA00005386"/>
    </source>
</evidence>
<feature type="domain" description="O-GlcNAc transferase C-terminal" evidence="8">
    <location>
        <begin position="162"/>
        <end position="321"/>
    </location>
</feature>